<dbReference type="Proteomes" id="UP000044602">
    <property type="component" value="Unassembled WGS sequence"/>
</dbReference>
<dbReference type="InterPro" id="IPR027417">
    <property type="entry name" value="P-loop_NTPase"/>
</dbReference>
<accession>A0A0G4MKA4</accession>
<gene>
    <name evidence="1" type="ORF">BN1708_019581</name>
</gene>
<evidence type="ECO:0000313" key="1">
    <source>
        <dbReference type="EMBL" id="CRK34686.1"/>
    </source>
</evidence>
<reference evidence="1 2" key="1">
    <citation type="submission" date="2015-05" db="EMBL/GenBank/DDBJ databases">
        <authorList>
            <person name="Wang D.B."/>
            <person name="Wang M."/>
        </authorList>
    </citation>
    <scope>NUCLEOTIDE SEQUENCE [LARGE SCALE GENOMIC DNA]</scope>
    <source>
        <strain evidence="1">VL1</strain>
    </source>
</reference>
<proteinExistence type="predicted"/>
<name>A0A0G4MKA4_VERLO</name>
<dbReference type="STRING" id="100787.A0A0G4MKA4"/>
<organism evidence="1 2">
    <name type="scientific">Verticillium longisporum</name>
    <name type="common">Verticillium dahliae var. longisporum</name>
    <dbReference type="NCBI Taxonomy" id="100787"/>
    <lineage>
        <taxon>Eukaryota</taxon>
        <taxon>Fungi</taxon>
        <taxon>Dikarya</taxon>
        <taxon>Ascomycota</taxon>
        <taxon>Pezizomycotina</taxon>
        <taxon>Sordariomycetes</taxon>
        <taxon>Hypocreomycetidae</taxon>
        <taxon>Glomerellales</taxon>
        <taxon>Plectosphaerellaceae</taxon>
        <taxon>Verticillium</taxon>
    </lineage>
</organism>
<dbReference type="EMBL" id="CVQH01023148">
    <property type="protein sequence ID" value="CRK34686.1"/>
    <property type="molecule type" value="Genomic_DNA"/>
</dbReference>
<dbReference type="Gene3D" id="3.40.50.300">
    <property type="entry name" value="P-loop containing nucleotide triphosphate hydrolases"/>
    <property type="match status" value="1"/>
</dbReference>
<protein>
    <submittedName>
        <fullName evidence="1">Uncharacterized protein</fullName>
    </submittedName>
</protein>
<sequence>MSATLTPEVDTVKGLFCRNSALLDLEQPEAEGDGITQFVVKCAEDEKFLLIYVIFKLKLIQGKALVFCHDVDRSYKLKLYFEQFGIR</sequence>
<feature type="non-terminal residue" evidence="1">
    <location>
        <position position="87"/>
    </location>
</feature>
<dbReference type="AlphaFoldDB" id="A0A0G4MKA4"/>
<keyword evidence="2" id="KW-1185">Reference proteome</keyword>
<evidence type="ECO:0000313" key="2">
    <source>
        <dbReference type="Proteomes" id="UP000044602"/>
    </source>
</evidence>